<dbReference type="HOGENOM" id="CLU_836733_0_0_1"/>
<dbReference type="OrthoDB" id="3939516at2759"/>
<protein>
    <submittedName>
        <fullName evidence="3">Uncharacterized protein</fullName>
    </submittedName>
</protein>
<feature type="region of interest" description="Disordered" evidence="2">
    <location>
        <begin position="92"/>
        <end position="130"/>
    </location>
</feature>
<evidence type="ECO:0000313" key="4">
    <source>
        <dbReference type="Proteomes" id="UP000030706"/>
    </source>
</evidence>
<gene>
    <name evidence="3" type="ORF">M438DRAFT_395</name>
</gene>
<name>A0A074Y4G3_AURPU</name>
<evidence type="ECO:0000256" key="2">
    <source>
        <dbReference type="SAM" id="MobiDB-lite"/>
    </source>
</evidence>
<keyword evidence="4" id="KW-1185">Reference proteome</keyword>
<dbReference type="AlphaFoldDB" id="A0A074Y4G3"/>
<feature type="compositionally biased region" description="Polar residues" evidence="2">
    <location>
        <begin position="109"/>
        <end position="130"/>
    </location>
</feature>
<organism evidence="3 4">
    <name type="scientific">Aureobasidium pullulans EXF-150</name>
    <dbReference type="NCBI Taxonomy" id="1043002"/>
    <lineage>
        <taxon>Eukaryota</taxon>
        <taxon>Fungi</taxon>
        <taxon>Dikarya</taxon>
        <taxon>Ascomycota</taxon>
        <taxon>Pezizomycotina</taxon>
        <taxon>Dothideomycetes</taxon>
        <taxon>Dothideomycetidae</taxon>
        <taxon>Dothideales</taxon>
        <taxon>Saccotheciaceae</taxon>
        <taxon>Aureobasidium</taxon>
    </lineage>
</organism>
<feature type="compositionally biased region" description="Low complexity" evidence="2">
    <location>
        <begin position="284"/>
        <end position="301"/>
    </location>
</feature>
<dbReference type="STRING" id="1043002.A0A074Y4G3"/>
<dbReference type="RefSeq" id="XP_029765269.1">
    <property type="nucleotide sequence ID" value="XM_029909186.1"/>
</dbReference>
<dbReference type="Proteomes" id="UP000030706">
    <property type="component" value="Unassembled WGS sequence"/>
</dbReference>
<dbReference type="EMBL" id="KL584974">
    <property type="protein sequence ID" value="KEQ89082.1"/>
    <property type="molecule type" value="Genomic_DNA"/>
</dbReference>
<evidence type="ECO:0000313" key="3">
    <source>
        <dbReference type="EMBL" id="KEQ89082.1"/>
    </source>
</evidence>
<proteinExistence type="predicted"/>
<sequence length="332" mass="37887">MSLLRLCPKILPRNRRPPKSRNLHRQSRRTMVILPLSLQVSSRALREMKIRLRHAEDEARRLGTERNRLARENAALHLRLERKIDALEHNLDPTSEQAPNTTTTTTTTVKTSYPTPISTNKTKNPNKTRPSDIITSLENLSPRLLTGALPTGGLKTGDWATKFDPHELLKRMKGAGSPFSPALAPMKTPFPPFKPFEPLTAEGRRRAAERLIDAPDHEKMLQEQRAEMAAYRAARYKFDEERSDAYALAYTRLRPTVNIPVQEAIIRRKIEETKERRLSEERSSSVSKPSSESSEGSLSSGEWRRRFNATPTPLPRNSGRLMPRDRSRSRSF</sequence>
<feature type="compositionally biased region" description="Basic and acidic residues" evidence="2">
    <location>
        <begin position="269"/>
        <end position="283"/>
    </location>
</feature>
<evidence type="ECO:0000256" key="1">
    <source>
        <dbReference type="SAM" id="Coils"/>
    </source>
</evidence>
<feature type="region of interest" description="Disordered" evidence="2">
    <location>
        <begin position="269"/>
        <end position="332"/>
    </location>
</feature>
<dbReference type="GeneID" id="40751492"/>
<accession>A0A074Y4G3</accession>
<feature type="coiled-coil region" evidence="1">
    <location>
        <begin position="38"/>
        <end position="72"/>
    </location>
</feature>
<reference evidence="3 4" key="1">
    <citation type="journal article" date="2014" name="BMC Genomics">
        <title>Genome sequencing of four Aureobasidium pullulans varieties: biotechnological potential, stress tolerance, and description of new species.</title>
        <authorList>
            <person name="Gostin Ar C."/>
            <person name="Ohm R.A."/>
            <person name="Kogej T."/>
            <person name="Sonjak S."/>
            <person name="Turk M."/>
            <person name="Zajc J."/>
            <person name="Zalar P."/>
            <person name="Grube M."/>
            <person name="Sun H."/>
            <person name="Han J."/>
            <person name="Sharma A."/>
            <person name="Chiniquy J."/>
            <person name="Ngan C.Y."/>
            <person name="Lipzen A."/>
            <person name="Barry K."/>
            <person name="Grigoriev I.V."/>
            <person name="Gunde-Cimerman N."/>
        </authorList>
    </citation>
    <scope>NUCLEOTIDE SEQUENCE [LARGE SCALE GENOMIC DNA]</scope>
    <source>
        <strain evidence="3 4">EXF-150</strain>
    </source>
</reference>
<feature type="compositionally biased region" description="Basic and acidic residues" evidence="2">
    <location>
        <begin position="322"/>
        <end position="332"/>
    </location>
</feature>
<keyword evidence="1" id="KW-0175">Coiled coil</keyword>